<dbReference type="InterPro" id="IPR011337">
    <property type="entry name" value="DNA_rep_MutH/RE_typeII_Sau3AI"/>
</dbReference>
<dbReference type="GO" id="GO:0016787">
    <property type="term" value="F:hydrolase activity"/>
    <property type="evidence" value="ECO:0007669"/>
    <property type="project" value="UniProtKB-KW"/>
</dbReference>
<organism evidence="5 6">
    <name type="scientific">Bathymodiolus azoricus thioautotrophic gill symbiont</name>
    <dbReference type="NCBI Taxonomy" id="235205"/>
    <lineage>
        <taxon>Bacteria</taxon>
        <taxon>Pseudomonadati</taxon>
        <taxon>Pseudomonadota</taxon>
        <taxon>Gammaproteobacteria</taxon>
        <taxon>sulfur-oxidizing symbionts</taxon>
    </lineage>
</organism>
<evidence type="ECO:0000313" key="6">
    <source>
        <dbReference type="Proteomes" id="UP000198559"/>
    </source>
</evidence>
<dbReference type="Pfam" id="PF02976">
    <property type="entry name" value="MutH"/>
    <property type="match status" value="1"/>
</dbReference>
<accession>A0A1H6J7Z7</accession>
<keyword evidence="2" id="KW-0255">Endonuclease</keyword>
<evidence type="ECO:0000256" key="3">
    <source>
        <dbReference type="ARBA" id="ARBA00022801"/>
    </source>
</evidence>
<dbReference type="SMART" id="SM00927">
    <property type="entry name" value="MutH"/>
    <property type="match status" value="1"/>
</dbReference>
<sequence>MEGKEAVLKLQQIVGKNLHELAIEFNITVHKNGRTNKGWAGHVCERYLELPINSSQSPNFGSWELKSIPIKTLKNGELAFKETMAITMIDPVNVCQKEFKDSHLLAKLRKAVVVARTVGGDIDDPSYIHSITELNLIGELYEQVEVDYNLVRNALLDPKLGFKSLTGKMGVYIQPRTKGAGHGSTTRAFYARTLFLKQFINL</sequence>
<keyword evidence="3" id="KW-0378">Hydrolase</keyword>
<dbReference type="GO" id="GO:0003677">
    <property type="term" value="F:DNA binding"/>
    <property type="evidence" value="ECO:0007669"/>
    <property type="project" value="InterPro"/>
</dbReference>
<gene>
    <name evidence="5" type="ORF">BAZSYMB_V2GCONTIG00771_0</name>
</gene>
<dbReference type="InterPro" id="IPR037057">
    <property type="entry name" value="DNA_rep_MutH/T2_RE_sf"/>
</dbReference>
<evidence type="ECO:0000256" key="2">
    <source>
        <dbReference type="ARBA" id="ARBA00022759"/>
    </source>
</evidence>
<dbReference type="STRING" id="235205.BAZSYMB_V2GCONTIG00771_0"/>
<reference evidence="6" key="1">
    <citation type="submission" date="2016-06" db="EMBL/GenBank/DDBJ databases">
        <authorList>
            <person name="Petersen J."/>
            <person name="Sayavedra L."/>
        </authorList>
    </citation>
    <scope>NUCLEOTIDE SEQUENCE [LARGE SCALE GENOMIC DNA]</scope>
    <source>
        <strain evidence="6">BazSymB</strain>
    </source>
</reference>
<dbReference type="AlphaFoldDB" id="A0A1H6J7Z7"/>
<feature type="domain" description="DNA mismatch repair MutH/Type II restriction enzyme Sau3AI" evidence="4">
    <location>
        <begin position="50"/>
        <end position="154"/>
    </location>
</feature>
<evidence type="ECO:0000256" key="1">
    <source>
        <dbReference type="ARBA" id="ARBA00022722"/>
    </source>
</evidence>
<protein>
    <recommendedName>
        <fullName evidence="4">DNA mismatch repair MutH/Type II restriction enzyme Sau3AI domain-containing protein</fullName>
    </recommendedName>
</protein>
<dbReference type="Proteomes" id="UP000198559">
    <property type="component" value="Unassembled WGS sequence"/>
</dbReference>
<dbReference type="InterPro" id="IPR011335">
    <property type="entry name" value="Restrct_endonuc-II-like"/>
</dbReference>
<evidence type="ECO:0000259" key="4">
    <source>
        <dbReference type="SMART" id="SM00927"/>
    </source>
</evidence>
<dbReference type="Gene3D" id="3.40.600.10">
    <property type="entry name" value="DNA mismatch repair MutH/Restriction endonuclease, type II"/>
    <property type="match status" value="1"/>
</dbReference>
<dbReference type="SUPFAM" id="SSF52980">
    <property type="entry name" value="Restriction endonuclease-like"/>
    <property type="match status" value="1"/>
</dbReference>
<keyword evidence="1" id="KW-0540">Nuclease</keyword>
<dbReference type="EMBL" id="CVUD02000009">
    <property type="protein sequence ID" value="SEH55712.1"/>
    <property type="molecule type" value="Genomic_DNA"/>
</dbReference>
<evidence type="ECO:0000313" key="5">
    <source>
        <dbReference type="EMBL" id="SEH55712.1"/>
    </source>
</evidence>
<name>A0A1H6J7Z7_9GAMM</name>
<dbReference type="GO" id="GO:0004519">
    <property type="term" value="F:endonuclease activity"/>
    <property type="evidence" value="ECO:0007669"/>
    <property type="project" value="UniProtKB-KW"/>
</dbReference>
<proteinExistence type="predicted"/>